<dbReference type="EMBL" id="CAJOBH010007426">
    <property type="protein sequence ID" value="CAF4083836.1"/>
    <property type="molecule type" value="Genomic_DNA"/>
</dbReference>
<dbReference type="InterPro" id="IPR011990">
    <property type="entry name" value="TPR-like_helical_dom_sf"/>
</dbReference>
<evidence type="ECO:0000256" key="1">
    <source>
        <dbReference type="ARBA" id="ARBA00022737"/>
    </source>
</evidence>
<dbReference type="Proteomes" id="UP000681967">
    <property type="component" value="Unassembled WGS sequence"/>
</dbReference>
<proteinExistence type="predicted"/>
<dbReference type="AlphaFoldDB" id="A0A8S2Q2F8"/>
<evidence type="ECO:0000313" key="4">
    <source>
        <dbReference type="Proteomes" id="UP000681967"/>
    </source>
</evidence>
<dbReference type="InterPro" id="IPR019734">
    <property type="entry name" value="TPR_rpt"/>
</dbReference>
<reference evidence="3" key="1">
    <citation type="submission" date="2021-02" db="EMBL/GenBank/DDBJ databases">
        <authorList>
            <person name="Nowell W R."/>
        </authorList>
    </citation>
    <scope>NUCLEOTIDE SEQUENCE</scope>
</reference>
<evidence type="ECO:0008006" key="5">
    <source>
        <dbReference type="Google" id="ProtNLM"/>
    </source>
</evidence>
<evidence type="ECO:0000313" key="3">
    <source>
        <dbReference type="EMBL" id="CAF4083836.1"/>
    </source>
</evidence>
<dbReference type="SMART" id="SM00028">
    <property type="entry name" value="TPR"/>
    <property type="match status" value="2"/>
</dbReference>
<keyword evidence="2" id="KW-0802">TPR repeat</keyword>
<name>A0A8S2Q2F8_9BILA</name>
<dbReference type="Pfam" id="PF13424">
    <property type="entry name" value="TPR_12"/>
    <property type="match status" value="1"/>
</dbReference>
<sequence>FYSPYHAAITLCLNNIGCTLDQQKKYAEALHCYQHPLKINQKLYASGHPNMAYTLNNIGNILCQQKSYKDVLEYYHQAFNIRERFYPFEHVDIVDSLNNIGITYMEMIEPKISHNYLQRTWSQY</sequence>
<dbReference type="PANTHER" id="PTHR45641:SF19">
    <property type="entry name" value="NEPHROCYSTIN-3"/>
    <property type="match status" value="1"/>
</dbReference>
<gene>
    <name evidence="3" type="ORF">BYL167_LOCUS18225</name>
</gene>
<evidence type="ECO:0000256" key="2">
    <source>
        <dbReference type="ARBA" id="ARBA00022803"/>
    </source>
</evidence>
<keyword evidence="1" id="KW-0677">Repeat</keyword>
<comment type="caution">
    <text evidence="3">The sequence shown here is derived from an EMBL/GenBank/DDBJ whole genome shotgun (WGS) entry which is preliminary data.</text>
</comment>
<feature type="non-terminal residue" evidence="3">
    <location>
        <position position="1"/>
    </location>
</feature>
<dbReference type="Gene3D" id="1.25.40.10">
    <property type="entry name" value="Tetratricopeptide repeat domain"/>
    <property type="match status" value="1"/>
</dbReference>
<protein>
    <recommendedName>
        <fullName evidence="5">Tetratricopeptide repeat protein</fullName>
    </recommendedName>
</protein>
<dbReference type="Pfam" id="PF13374">
    <property type="entry name" value="TPR_10"/>
    <property type="match status" value="1"/>
</dbReference>
<dbReference type="PANTHER" id="PTHR45641">
    <property type="entry name" value="TETRATRICOPEPTIDE REPEAT PROTEIN (AFU_ORTHOLOGUE AFUA_6G03870)"/>
    <property type="match status" value="1"/>
</dbReference>
<organism evidence="3 4">
    <name type="scientific">Rotaria magnacalcarata</name>
    <dbReference type="NCBI Taxonomy" id="392030"/>
    <lineage>
        <taxon>Eukaryota</taxon>
        <taxon>Metazoa</taxon>
        <taxon>Spiralia</taxon>
        <taxon>Gnathifera</taxon>
        <taxon>Rotifera</taxon>
        <taxon>Eurotatoria</taxon>
        <taxon>Bdelloidea</taxon>
        <taxon>Philodinida</taxon>
        <taxon>Philodinidae</taxon>
        <taxon>Rotaria</taxon>
    </lineage>
</organism>
<accession>A0A8S2Q2F8</accession>
<dbReference type="SUPFAM" id="SSF48452">
    <property type="entry name" value="TPR-like"/>
    <property type="match status" value="1"/>
</dbReference>